<dbReference type="Pfam" id="PF12705">
    <property type="entry name" value="PDDEXK_1"/>
    <property type="match status" value="1"/>
</dbReference>
<sequence>MQHLSQGVLNAWMTCPRQFQHLYLDCLLLPANPHQQERMVWGSRFHWLMQQSIQNCGTGSKLTELGAESAAKMSLVLQSEEDAEAQALHHAVDRTWDSLRQWWDQSGASDWELDAEHRRTWVMGDRLLTVVYDLLATRPTEAQIFDWKTHAQPLSRDRLQEDWQTRLYLFVLAETSHLPPDRLAMSYWFVRSPAASTAANGPELACETFAYSADWHQSTQAQLLEMGQAIDQAISAYHGEQALPQLPAHSPACRSCSFASRCGRSPSVAESAVAALPWTLTEPLDRLWDAIEEIPI</sequence>
<evidence type="ECO:0000256" key="2">
    <source>
        <dbReference type="ARBA" id="ARBA00022806"/>
    </source>
</evidence>
<keyword evidence="2" id="KW-0378">Hydrolase</keyword>
<name>A0ABW7CEV1_9CYAN</name>
<dbReference type="Gene3D" id="3.90.320.10">
    <property type="match status" value="1"/>
</dbReference>
<dbReference type="InterPro" id="IPR011604">
    <property type="entry name" value="PDDEXK-like_dom_sf"/>
</dbReference>
<evidence type="ECO:0000313" key="5">
    <source>
        <dbReference type="EMBL" id="MFG3819645.1"/>
    </source>
</evidence>
<dbReference type="Proteomes" id="UP001604335">
    <property type="component" value="Unassembled WGS sequence"/>
</dbReference>
<evidence type="ECO:0000256" key="1">
    <source>
        <dbReference type="ARBA" id="ARBA00022763"/>
    </source>
</evidence>
<keyword evidence="2" id="KW-0547">Nucleotide-binding</keyword>
<accession>A0ABW7CEV1</accession>
<organism evidence="5 6">
    <name type="scientific">Limnothrix redekei LRLZ20PSL1</name>
    <dbReference type="NCBI Taxonomy" id="3112953"/>
    <lineage>
        <taxon>Bacteria</taxon>
        <taxon>Bacillati</taxon>
        <taxon>Cyanobacteriota</taxon>
        <taxon>Cyanophyceae</taxon>
        <taxon>Pseudanabaenales</taxon>
        <taxon>Pseudanabaenaceae</taxon>
        <taxon>Limnothrix</taxon>
    </lineage>
</organism>
<dbReference type="EMBL" id="JAZAQF010000095">
    <property type="protein sequence ID" value="MFG3819645.1"/>
    <property type="molecule type" value="Genomic_DNA"/>
</dbReference>
<keyword evidence="2" id="KW-0347">Helicase</keyword>
<keyword evidence="3" id="KW-0234">DNA repair</keyword>
<keyword evidence="6" id="KW-1185">Reference proteome</keyword>
<evidence type="ECO:0000313" key="6">
    <source>
        <dbReference type="Proteomes" id="UP001604335"/>
    </source>
</evidence>
<dbReference type="InterPro" id="IPR038726">
    <property type="entry name" value="PDDEXK_AddAB-type"/>
</dbReference>
<gene>
    <name evidence="5" type="ORF">VPK24_18530</name>
</gene>
<feature type="domain" description="PD-(D/E)XK endonuclease-like" evidence="4">
    <location>
        <begin position="3"/>
        <end position="262"/>
    </location>
</feature>
<evidence type="ECO:0000259" key="4">
    <source>
        <dbReference type="Pfam" id="PF12705"/>
    </source>
</evidence>
<keyword evidence="2" id="KW-0067">ATP-binding</keyword>
<proteinExistence type="predicted"/>
<comment type="caution">
    <text evidence="5">The sequence shown here is derived from an EMBL/GenBank/DDBJ whole genome shotgun (WGS) entry which is preliminary data.</text>
</comment>
<protein>
    <submittedName>
        <fullName evidence="5">PD-(D/E)XK nuclease family protein</fullName>
    </submittedName>
</protein>
<evidence type="ECO:0000256" key="3">
    <source>
        <dbReference type="ARBA" id="ARBA00023204"/>
    </source>
</evidence>
<keyword evidence="1" id="KW-0227">DNA damage</keyword>
<reference evidence="6" key="1">
    <citation type="journal article" date="2024" name="Algal Res.">
        <title>Biochemical, toxicological and genomic investigation of a high-biomass producing Limnothrix strain isolated from Italian shallow drinking water reservoir.</title>
        <authorList>
            <person name="Simonazzi M."/>
            <person name="Shishido T.K."/>
            <person name="Delbaje E."/>
            <person name="Wahlsten M."/>
            <person name="Fewer D.P."/>
            <person name="Sivonen K."/>
            <person name="Pezzolesi L."/>
            <person name="Pistocchi R."/>
        </authorList>
    </citation>
    <scope>NUCLEOTIDE SEQUENCE [LARGE SCALE GENOMIC DNA]</scope>
    <source>
        <strain evidence="6">LRLZ20PSL1</strain>
    </source>
</reference>